<dbReference type="PROSITE" id="PS00375">
    <property type="entry name" value="UDPGT"/>
    <property type="match status" value="1"/>
</dbReference>
<dbReference type="EMBL" id="CACVBM020001451">
    <property type="protein sequence ID" value="CAA7050522.1"/>
    <property type="molecule type" value="Genomic_DNA"/>
</dbReference>
<comment type="similarity">
    <text evidence="1 4">Belongs to the UDP-glycosyltransferase family.</text>
</comment>
<proteinExistence type="inferred from homology"/>
<protein>
    <recommendedName>
        <fullName evidence="5">Glycosyltransferase</fullName>
        <ecNumber evidence="5">2.4.1.-</ecNumber>
    </recommendedName>
</protein>
<keyword evidence="3 4" id="KW-0808">Transferase</keyword>
<dbReference type="PANTHER" id="PTHR11926:SF896">
    <property type="entry name" value="FLAVONOL 7-O-BETA-GLUCOSYLTRANSFERASE UGT74F1"/>
    <property type="match status" value="1"/>
</dbReference>
<dbReference type="GO" id="GO:0080044">
    <property type="term" value="F:quercetin 7-O-glucosyltransferase activity"/>
    <property type="evidence" value="ECO:0007669"/>
    <property type="project" value="TreeGrafter"/>
</dbReference>
<keyword evidence="2 4" id="KW-0328">Glycosyltransferase</keyword>
<dbReference type="EC" id="2.4.1.-" evidence="5"/>
<reference evidence="6" key="1">
    <citation type="submission" date="2020-01" db="EMBL/GenBank/DDBJ databases">
        <authorList>
            <person name="Mishra B."/>
        </authorList>
    </citation>
    <scope>NUCLEOTIDE SEQUENCE [LARGE SCALE GENOMIC DNA]</scope>
</reference>
<dbReference type="InterPro" id="IPR002213">
    <property type="entry name" value="UDP_glucos_trans"/>
</dbReference>
<dbReference type="Pfam" id="PF00201">
    <property type="entry name" value="UDPGT"/>
    <property type="match status" value="1"/>
</dbReference>
<evidence type="ECO:0000256" key="3">
    <source>
        <dbReference type="ARBA" id="ARBA00022679"/>
    </source>
</evidence>
<evidence type="ECO:0000256" key="5">
    <source>
        <dbReference type="RuleBase" id="RU362057"/>
    </source>
</evidence>
<dbReference type="Proteomes" id="UP000467841">
    <property type="component" value="Unassembled WGS sequence"/>
</dbReference>
<comment type="caution">
    <text evidence="6">The sequence shown here is derived from an EMBL/GenBank/DDBJ whole genome shotgun (WGS) entry which is preliminary data.</text>
</comment>
<keyword evidence="7" id="KW-1185">Reference proteome</keyword>
<dbReference type="PANTHER" id="PTHR11926">
    <property type="entry name" value="GLUCOSYL/GLUCURONOSYL TRANSFERASES"/>
    <property type="match status" value="1"/>
</dbReference>
<dbReference type="CDD" id="cd03784">
    <property type="entry name" value="GT1_Gtf-like"/>
    <property type="match status" value="1"/>
</dbReference>
<dbReference type="AlphaFoldDB" id="A0A6D2KNA3"/>
<evidence type="ECO:0000256" key="2">
    <source>
        <dbReference type="ARBA" id="ARBA00022676"/>
    </source>
</evidence>
<sequence length="414" mass="46649">MEMEMEKKRGHVLAVTFPSQGHITPIHQFCKRLYQKSFKTTLTLTTSIFNTIHIDPSSPVSIARISDGYDNSGFSSGGSVLDFLQNFKTFGSKSVADIIRKHQTSDDPITCIVYDSFLPWALDLAREFGLPAAAFFTHSCSVNYINYLFYKNQGSLKLPIQDLTFLELQDLPTFVTPDVSHLAYSEMVLQQFTNFDKADFILVNTFQELDLHEEMLLSKVCPVLTIGPTVPSMYLDQQIKSDNDYDLNLFDSKEAALCTTWLNTKPQGSVVYIAFGSMAQMSSVQMKELASAVTNFSFMWVVGASEEENLPLGFLETLDKDKGLVLKWSPQLQVLSNRAIGCFMTHCGWNSTIEALTLGVPMVFMPQWMDQPMNAKYIQDVWKVGVRVKAEKESGIAKREEIEFSIGSDGRREE</sequence>
<evidence type="ECO:0000256" key="4">
    <source>
        <dbReference type="RuleBase" id="RU003718"/>
    </source>
</evidence>
<organism evidence="6 7">
    <name type="scientific">Microthlaspi erraticum</name>
    <dbReference type="NCBI Taxonomy" id="1685480"/>
    <lineage>
        <taxon>Eukaryota</taxon>
        <taxon>Viridiplantae</taxon>
        <taxon>Streptophyta</taxon>
        <taxon>Embryophyta</taxon>
        <taxon>Tracheophyta</taxon>
        <taxon>Spermatophyta</taxon>
        <taxon>Magnoliopsida</taxon>
        <taxon>eudicotyledons</taxon>
        <taxon>Gunneridae</taxon>
        <taxon>Pentapetalae</taxon>
        <taxon>rosids</taxon>
        <taxon>malvids</taxon>
        <taxon>Brassicales</taxon>
        <taxon>Brassicaceae</taxon>
        <taxon>Coluteocarpeae</taxon>
        <taxon>Microthlaspi</taxon>
    </lineage>
</organism>
<evidence type="ECO:0000313" key="7">
    <source>
        <dbReference type="Proteomes" id="UP000467841"/>
    </source>
</evidence>
<dbReference type="FunFam" id="3.40.50.2000:FF:000056">
    <property type="entry name" value="Glycosyltransferase"/>
    <property type="match status" value="1"/>
</dbReference>
<evidence type="ECO:0000313" key="6">
    <source>
        <dbReference type="EMBL" id="CAA7050522.1"/>
    </source>
</evidence>
<evidence type="ECO:0000256" key="1">
    <source>
        <dbReference type="ARBA" id="ARBA00009995"/>
    </source>
</evidence>
<dbReference type="InterPro" id="IPR035595">
    <property type="entry name" value="UDP_glycos_trans_CS"/>
</dbReference>
<dbReference type="GO" id="GO:0080043">
    <property type="term" value="F:quercetin 3-O-glucosyltransferase activity"/>
    <property type="evidence" value="ECO:0007669"/>
    <property type="project" value="TreeGrafter"/>
</dbReference>
<gene>
    <name evidence="6" type="ORF">MERR_LOCUS37757</name>
</gene>
<accession>A0A6D2KNA3</accession>
<dbReference type="Gene3D" id="3.40.50.2000">
    <property type="entry name" value="Glycogen Phosphorylase B"/>
    <property type="match status" value="2"/>
</dbReference>
<name>A0A6D2KNA3_9BRAS</name>
<dbReference type="OrthoDB" id="5835829at2759"/>
<dbReference type="SUPFAM" id="SSF53756">
    <property type="entry name" value="UDP-Glycosyltransferase/glycogen phosphorylase"/>
    <property type="match status" value="1"/>
</dbReference>